<evidence type="ECO:0000313" key="16">
    <source>
        <dbReference type="Proteomes" id="UP000283492"/>
    </source>
</evidence>
<evidence type="ECO:0000313" key="20">
    <source>
        <dbReference type="Proteomes" id="UP000286271"/>
    </source>
</evidence>
<dbReference type="EMBL" id="QRUN01000031">
    <property type="protein sequence ID" value="RGR65398.1"/>
    <property type="molecule type" value="Genomic_DNA"/>
</dbReference>
<dbReference type="EMBL" id="QSKW01000015">
    <property type="protein sequence ID" value="RHE97036.1"/>
    <property type="molecule type" value="Genomic_DNA"/>
</dbReference>
<dbReference type="Proteomes" id="UP000283492">
    <property type="component" value="Unassembled WGS sequence"/>
</dbReference>
<reference evidence="3" key="1">
    <citation type="submission" date="2015-05" db="EMBL/GenBank/DDBJ databases">
        <authorList>
            <person name="Wang D.B."/>
            <person name="Wang M."/>
        </authorList>
    </citation>
    <scope>NUCLEOTIDE SEQUENCE [LARGE SCALE GENOMIC DNA]</scope>
    <source>
        <strain evidence="3">L1-83</strain>
    </source>
</reference>
<dbReference type="Proteomes" id="UP000286271">
    <property type="component" value="Unassembled WGS sequence"/>
</dbReference>
<dbReference type="Proteomes" id="UP000285820">
    <property type="component" value="Unassembled WGS sequence"/>
</dbReference>
<dbReference type="PROSITE" id="PS51084">
    <property type="entry name" value="HIT_2"/>
    <property type="match status" value="1"/>
</dbReference>
<organism evidence="3 12">
    <name type="scientific">Roseburia inulinivorans</name>
    <dbReference type="NCBI Taxonomy" id="360807"/>
    <lineage>
        <taxon>Bacteria</taxon>
        <taxon>Bacillati</taxon>
        <taxon>Bacillota</taxon>
        <taxon>Clostridia</taxon>
        <taxon>Lachnospirales</taxon>
        <taxon>Lachnospiraceae</taxon>
        <taxon>Roseburia</taxon>
    </lineage>
</organism>
<sequence>MTDQNCAYCMEGDLVAQFGIKICELPSSKVYLFKEQSHKGRVIVAHKKHVSEIVELTAEERAAYMEDINHVAEALHKAFHPQKINYGAYGDTGHHLHFHLVPKYTDGYEWGGVFAMNPGEKFLSDAEYASLIEEIRKYL</sequence>
<feature type="domain" description="HIT" evidence="2">
    <location>
        <begin position="7"/>
        <end position="110"/>
    </location>
</feature>
<gene>
    <name evidence="5" type="primary">hit_2</name>
    <name evidence="4" type="synonym">hit_1</name>
    <name evidence="11" type="ORF">DW654_10420</name>
    <name evidence="10" type="ORF">DW707_10400</name>
    <name evidence="9" type="ORF">DW813_17215</name>
    <name evidence="8" type="ORF">DW914_10915</name>
    <name evidence="7" type="ORF">DWY29_14855</name>
    <name evidence="6" type="ORF">DWY96_14720</name>
    <name evidence="5" type="ORF">ERS852392_03001</name>
    <name evidence="4" type="ORF">ERS852444_01391</name>
    <name evidence="3" type="ORF">RIL183_34041</name>
</gene>
<dbReference type="OrthoDB" id="9784774at2"/>
<dbReference type="Proteomes" id="UP000049828">
    <property type="component" value="Unassembled WGS sequence"/>
</dbReference>
<dbReference type="Proteomes" id="UP000283738">
    <property type="component" value="Unassembled WGS sequence"/>
</dbReference>
<evidence type="ECO:0000313" key="14">
    <source>
        <dbReference type="Proteomes" id="UP000095453"/>
    </source>
</evidence>
<dbReference type="GO" id="GO:0003824">
    <property type="term" value="F:catalytic activity"/>
    <property type="evidence" value="ECO:0007669"/>
    <property type="project" value="InterPro"/>
</dbReference>
<evidence type="ECO:0000313" key="4">
    <source>
        <dbReference type="EMBL" id="CUM98945.1"/>
    </source>
</evidence>
<dbReference type="EMBL" id="QSIQ01000067">
    <property type="protein sequence ID" value="RHC97671.1"/>
    <property type="molecule type" value="Genomic_DNA"/>
</dbReference>
<evidence type="ECO:0000313" key="15">
    <source>
        <dbReference type="Proteomes" id="UP000266391"/>
    </source>
</evidence>
<evidence type="ECO:0000313" key="13">
    <source>
        <dbReference type="Proteomes" id="UP000095395"/>
    </source>
</evidence>
<evidence type="ECO:0000313" key="5">
    <source>
        <dbReference type="EMBL" id="CUO38413.1"/>
    </source>
</evidence>
<dbReference type="InterPro" id="IPR011146">
    <property type="entry name" value="HIT-like"/>
</dbReference>
<dbReference type="Proteomes" id="UP000095453">
    <property type="component" value="Unassembled WGS sequence"/>
</dbReference>
<keyword evidence="12" id="KW-1185">Reference proteome</keyword>
<dbReference type="Proteomes" id="UP000283701">
    <property type="component" value="Unassembled WGS sequence"/>
</dbReference>
<feature type="short sequence motif" description="Histidine triad motif" evidence="1">
    <location>
        <begin position="95"/>
        <end position="99"/>
    </location>
</feature>
<proteinExistence type="predicted"/>
<evidence type="ECO:0000313" key="8">
    <source>
        <dbReference type="EMBL" id="RHA87575.1"/>
    </source>
</evidence>
<name>A0A0M6X181_9FIRM</name>
<dbReference type="EMBL" id="CYYR01000026">
    <property type="protein sequence ID" value="CUO38413.1"/>
    <property type="molecule type" value="Genomic_DNA"/>
</dbReference>
<evidence type="ECO:0000313" key="18">
    <source>
        <dbReference type="Proteomes" id="UP000283738"/>
    </source>
</evidence>
<evidence type="ECO:0000313" key="6">
    <source>
        <dbReference type="EMBL" id="RGQ45847.1"/>
    </source>
</evidence>
<evidence type="ECO:0000313" key="3">
    <source>
        <dbReference type="EMBL" id="CRL43254.1"/>
    </source>
</evidence>
<dbReference type="EMBL" id="QSFX01000019">
    <property type="protein sequence ID" value="RHA87575.1"/>
    <property type="molecule type" value="Genomic_DNA"/>
</dbReference>
<dbReference type="Proteomes" id="UP000266391">
    <property type="component" value="Unassembled WGS sequence"/>
</dbReference>
<dbReference type="EMBL" id="CYXX01000008">
    <property type="protein sequence ID" value="CUM98945.1"/>
    <property type="molecule type" value="Genomic_DNA"/>
</dbReference>
<evidence type="ECO:0000259" key="2">
    <source>
        <dbReference type="PROSITE" id="PS51084"/>
    </source>
</evidence>
<evidence type="ECO:0000313" key="7">
    <source>
        <dbReference type="EMBL" id="RGR65398.1"/>
    </source>
</evidence>
<dbReference type="EMBL" id="QRTF01000042">
    <property type="protein sequence ID" value="RGQ45847.1"/>
    <property type="molecule type" value="Genomic_DNA"/>
</dbReference>
<evidence type="ECO:0000256" key="1">
    <source>
        <dbReference type="PROSITE-ProRule" id="PRU00464"/>
    </source>
</evidence>
<reference evidence="15 16" key="3">
    <citation type="submission" date="2018-08" db="EMBL/GenBank/DDBJ databases">
        <title>A genome reference for cultivated species of the human gut microbiota.</title>
        <authorList>
            <person name="Zou Y."/>
            <person name="Xue W."/>
            <person name="Luo G."/>
        </authorList>
    </citation>
    <scope>NUCLEOTIDE SEQUENCE [LARGE SCALE GENOMIC DNA]</scope>
    <source>
        <strain evidence="7 19">AF24-4</strain>
        <strain evidence="6 18">AF28-15</strain>
        <strain evidence="11 17">AM23-23AC</strain>
        <strain evidence="10 20">AM27-11</strain>
        <strain evidence="9 15">AM32-8LB</strain>
        <strain evidence="8 16">AM42-1AC</strain>
    </source>
</reference>
<dbReference type="GeneID" id="75162883"/>
<protein>
    <submittedName>
        <fullName evidence="4">HIT domain</fullName>
    </submittedName>
    <submittedName>
        <fullName evidence="6">HIT family protein</fullName>
    </submittedName>
</protein>
<dbReference type="SUPFAM" id="SSF54197">
    <property type="entry name" value="HIT-like"/>
    <property type="match status" value="1"/>
</dbReference>
<dbReference type="Pfam" id="PF01230">
    <property type="entry name" value="HIT"/>
    <property type="match status" value="1"/>
</dbReference>
<evidence type="ECO:0000313" key="10">
    <source>
        <dbReference type="EMBL" id="RHE97036.1"/>
    </source>
</evidence>
<evidence type="ECO:0000313" key="17">
    <source>
        <dbReference type="Proteomes" id="UP000283701"/>
    </source>
</evidence>
<dbReference type="EMBL" id="QRHP01000011">
    <property type="protein sequence ID" value="RHF83451.1"/>
    <property type="molecule type" value="Genomic_DNA"/>
</dbReference>
<evidence type="ECO:0000313" key="12">
    <source>
        <dbReference type="Proteomes" id="UP000049828"/>
    </source>
</evidence>
<dbReference type="RefSeq" id="WP_021922566.1">
    <property type="nucleotide sequence ID" value="NZ_CABJFX010000019.1"/>
</dbReference>
<dbReference type="InterPro" id="IPR036265">
    <property type="entry name" value="HIT-like_sf"/>
</dbReference>
<dbReference type="Gene3D" id="3.30.428.10">
    <property type="entry name" value="HIT-like"/>
    <property type="match status" value="1"/>
</dbReference>
<evidence type="ECO:0000313" key="19">
    <source>
        <dbReference type="Proteomes" id="UP000285820"/>
    </source>
</evidence>
<accession>A0A0M6X181</accession>
<dbReference type="EMBL" id="CVRS01000123">
    <property type="protein sequence ID" value="CRL43254.1"/>
    <property type="molecule type" value="Genomic_DNA"/>
</dbReference>
<dbReference type="STRING" id="360807.ERS852392_03001"/>
<evidence type="ECO:0000313" key="9">
    <source>
        <dbReference type="EMBL" id="RHC97671.1"/>
    </source>
</evidence>
<evidence type="ECO:0000313" key="11">
    <source>
        <dbReference type="EMBL" id="RHF83451.1"/>
    </source>
</evidence>
<dbReference type="AlphaFoldDB" id="A0A0M6X181"/>
<reference evidence="12" key="2">
    <citation type="submission" date="2015-05" db="EMBL/GenBank/DDBJ databases">
        <authorList>
            <consortium name="Pathogen Informatics"/>
        </authorList>
    </citation>
    <scope>NUCLEOTIDE SEQUENCE [LARGE SCALE GENOMIC DNA]</scope>
    <source>
        <strain evidence="5 13">2789STDY5608835</strain>
        <strain evidence="4 14">2789STDY5608887</strain>
        <strain evidence="12">L1-83</strain>
    </source>
</reference>
<dbReference type="Proteomes" id="UP000095395">
    <property type="component" value="Unassembled WGS sequence"/>
</dbReference>